<sequence length="326" mass="32352">MSGRNRTCVSVDLGGTKLLTAVIDESGAILRREEKPTPVGGGASAVIGAIAASVASLRAAAGPDELPPEGIAIVAAGALDAENGVIRYASNLNFTDVAIGDELKRLTGLPVLLENDANGAAYGEWKHGAGKGSNDCMFITVSTGIGGGFVSGGKLIRGATGSAGEIGHISIDRNGPLCPCGNRGCVELYASGTAIARTVAADIASGARPTGRVGELAGGDASKATSRLVGQAAAEGDAYALAVLADAGSALGFALAGAVHLVNPEVIVIGGGASRIGEPLLGPMKETLHRYGIKAMVESLRIEQAALGGDAGIVGAAALWFDTRSA</sequence>
<dbReference type="EMBL" id="JBHTGQ010000041">
    <property type="protein sequence ID" value="MFC7751245.1"/>
    <property type="molecule type" value="Genomic_DNA"/>
</dbReference>
<evidence type="ECO:0000313" key="2">
    <source>
        <dbReference type="EMBL" id="MFC7751245.1"/>
    </source>
</evidence>
<reference evidence="3" key="1">
    <citation type="journal article" date="2019" name="Int. J. Syst. Evol. Microbiol.">
        <title>The Global Catalogue of Microorganisms (GCM) 10K type strain sequencing project: providing services to taxonomists for standard genome sequencing and annotation.</title>
        <authorList>
            <consortium name="The Broad Institute Genomics Platform"/>
            <consortium name="The Broad Institute Genome Sequencing Center for Infectious Disease"/>
            <person name="Wu L."/>
            <person name="Ma J."/>
        </authorList>
    </citation>
    <scope>NUCLEOTIDE SEQUENCE [LARGE SCALE GENOMIC DNA]</scope>
    <source>
        <strain evidence="3">JCM 18657</strain>
    </source>
</reference>
<dbReference type="InterPro" id="IPR000600">
    <property type="entry name" value="ROK"/>
</dbReference>
<dbReference type="SUPFAM" id="SSF53067">
    <property type="entry name" value="Actin-like ATPase domain"/>
    <property type="match status" value="1"/>
</dbReference>
<organism evidence="2 3">
    <name type="scientific">Paenibacillus thermoaerophilus</name>
    <dbReference type="NCBI Taxonomy" id="1215385"/>
    <lineage>
        <taxon>Bacteria</taxon>
        <taxon>Bacillati</taxon>
        <taxon>Bacillota</taxon>
        <taxon>Bacilli</taxon>
        <taxon>Bacillales</taxon>
        <taxon>Paenibacillaceae</taxon>
        <taxon>Paenibacillus</taxon>
    </lineage>
</organism>
<dbReference type="Proteomes" id="UP001596528">
    <property type="component" value="Unassembled WGS sequence"/>
</dbReference>
<name>A0ABW2V750_9BACL</name>
<dbReference type="Pfam" id="PF00480">
    <property type="entry name" value="ROK"/>
    <property type="match status" value="1"/>
</dbReference>
<dbReference type="PANTHER" id="PTHR18964">
    <property type="entry name" value="ROK (REPRESSOR, ORF, KINASE) FAMILY"/>
    <property type="match status" value="1"/>
</dbReference>
<dbReference type="PANTHER" id="PTHR18964:SF149">
    <property type="entry name" value="BIFUNCTIONAL UDP-N-ACETYLGLUCOSAMINE 2-EPIMERASE_N-ACETYLMANNOSAMINE KINASE"/>
    <property type="match status" value="1"/>
</dbReference>
<dbReference type="PROSITE" id="PS01125">
    <property type="entry name" value="ROK"/>
    <property type="match status" value="1"/>
</dbReference>
<gene>
    <name evidence="2" type="ORF">ACFQWB_15095</name>
</gene>
<dbReference type="InterPro" id="IPR043129">
    <property type="entry name" value="ATPase_NBD"/>
</dbReference>
<dbReference type="RefSeq" id="WP_170209426.1">
    <property type="nucleotide sequence ID" value="NZ_JBHTGQ010000041.1"/>
</dbReference>
<accession>A0ABW2V750</accession>
<protein>
    <submittedName>
        <fullName evidence="2">ROK family protein</fullName>
    </submittedName>
</protein>
<dbReference type="InterPro" id="IPR049874">
    <property type="entry name" value="ROK_cs"/>
</dbReference>
<comment type="similarity">
    <text evidence="1">Belongs to the ROK (NagC/XylR) family.</text>
</comment>
<dbReference type="Gene3D" id="3.30.420.40">
    <property type="match status" value="2"/>
</dbReference>
<proteinExistence type="inferred from homology"/>
<evidence type="ECO:0000313" key="3">
    <source>
        <dbReference type="Proteomes" id="UP001596528"/>
    </source>
</evidence>
<evidence type="ECO:0000256" key="1">
    <source>
        <dbReference type="ARBA" id="ARBA00006479"/>
    </source>
</evidence>
<comment type="caution">
    <text evidence="2">The sequence shown here is derived from an EMBL/GenBank/DDBJ whole genome shotgun (WGS) entry which is preliminary data.</text>
</comment>
<keyword evidence="3" id="KW-1185">Reference proteome</keyword>